<sequence length="334" mass="35824">MSVTILAIESSCDETSAAVCADGKILSNFIASQAVHEQYGGVVPELASRAHMQNIVPVVDKALKEAGKQLSDLDAIAFTQAPGLIGSLLVGAQFAKSLSLALNKPLIAVHHMQAHVLANLIDDPKPSFPFLCLTVSGGHTQIVQCDSPHQLRIIGETIDDAAGEAFDKSAKLLGLPYPGGPLIDKYAKTGKPDRFKFPEPQIPGLDFSFSGLKTAILYFLQENTKTNPNFVEENLADICASIQHRIISILMNKLKKATIETGIKDVCIAGGVSANSGLRTALKETGDKMKWNTFIPAFQYCTDNAGMIAITAYYKFLAGEYTPLTASPSAKAEW</sequence>
<gene>
    <name evidence="8" type="primary">tsaD</name>
    <name evidence="10" type="ORF">EV199_1133</name>
</gene>
<dbReference type="Gene3D" id="3.30.420.40">
    <property type="match status" value="2"/>
</dbReference>
<keyword evidence="11" id="KW-1185">Reference proteome</keyword>
<comment type="cofactor">
    <cofactor evidence="8">
        <name>Fe(2+)</name>
        <dbReference type="ChEBI" id="CHEBI:29033"/>
    </cofactor>
    <text evidence="8">Binds 1 Fe(2+) ion per subunit.</text>
</comment>
<dbReference type="NCBIfam" id="TIGR03723">
    <property type="entry name" value="T6A_TsaD_YgjD"/>
    <property type="match status" value="1"/>
</dbReference>
<dbReference type="PANTHER" id="PTHR11735">
    <property type="entry name" value="TRNA N6-ADENOSINE THREONYLCARBAMOYLTRANSFERASE"/>
    <property type="match status" value="1"/>
</dbReference>
<evidence type="ECO:0000259" key="9">
    <source>
        <dbReference type="Pfam" id="PF00814"/>
    </source>
</evidence>
<feature type="binding site" evidence="8">
    <location>
        <begin position="134"/>
        <end position="138"/>
    </location>
    <ligand>
        <name>substrate</name>
    </ligand>
</feature>
<dbReference type="EC" id="2.3.1.234" evidence="8"/>
<comment type="catalytic activity">
    <reaction evidence="7 8">
        <text>L-threonylcarbamoyladenylate + adenosine(37) in tRNA = N(6)-L-threonylcarbamoyladenosine(37) in tRNA + AMP + H(+)</text>
        <dbReference type="Rhea" id="RHEA:37059"/>
        <dbReference type="Rhea" id="RHEA-COMP:10162"/>
        <dbReference type="Rhea" id="RHEA-COMP:10163"/>
        <dbReference type="ChEBI" id="CHEBI:15378"/>
        <dbReference type="ChEBI" id="CHEBI:73682"/>
        <dbReference type="ChEBI" id="CHEBI:74411"/>
        <dbReference type="ChEBI" id="CHEBI:74418"/>
        <dbReference type="ChEBI" id="CHEBI:456215"/>
        <dbReference type="EC" id="2.3.1.234"/>
    </reaction>
</comment>
<dbReference type="GO" id="GO:0061711">
    <property type="term" value="F:tRNA N(6)-L-threonylcarbamoyladenine synthase activity"/>
    <property type="evidence" value="ECO:0007669"/>
    <property type="project" value="UniProtKB-EC"/>
</dbReference>
<dbReference type="InterPro" id="IPR017861">
    <property type="entry name" value="KAE1/TsaD"/>
</dbReference>
<dbReference type="HAMAP" id="MF_01445">
    <property type="entry name" value="TsaD"/>
    <property type="match status" value="1"/>
</dbReference>
<evidence type="ECO:0000256" key="6">
    <source>
        <dbReference type="ARBA" id="ARBA00023315"/>
    </source>
</evidence>
<feature type="binding site" evidence="8">
    <location>
        <position position="184"/>
    </location>
    <ligand>
        <name>substrate</name>
    </ligand>
</feature>
<evidence type="ECO:0000256" key="7">
    <source>
        <dbReference type="ARBA" id="ARBA00048117"/>
    </source>
</evidence>
<comment type="function">
    <text evidence="8">Required for the formation of a threonylcarbamoyl group on adenosine at position 37 (t(6)A37) in tRNAs that read codons beginning with adenine. Is involved in the transfer of the threonylcarbamoyl moiety of threonylcarbamoyl-AMP (TC-AMP) to the N6 group of A37, together with TsaE and TsaB. TsaD likely plays a direct catalytic role in this reaction.</text>
</comment>
<feature type="binding site" evidence="8">
    <location>
        <position position="167"/>
    </location>
    <ligand>
        <name>substrate</name>
    </ligand>
</feature>
<evidence type="ECO:0000256" key="5">
    <source>
        <dbReference type="ARBA" id="ARBA00023004"/>
    </source>
</evidence>
<dbReference type="FunFam" id="3.30.420.40:FF:000040">
    <property type="entry name" value="tRNA N6-adenosine threonylcarbamoyltransferase"/>
    <property type="match status" value="1"/>
</dbReference>
<dbReference type="GO" id="GO:0005506">
    <property type="term" value="F:iron ion binding"/>
    <property type="evidence" value="ECO:0007669"/>
    <property type="project" value="UniProtKB-UniRule"/>
</dbReference>
<name>A0A4Q7N0Y9_9BACT</name>
<protein>
    <recommendedName>
        <fullName evidence="8">tRNA N6-adenosine threonylcarbamoyltransferase</fullName>
        <ecNumber evidence="8">2.3.1.234</ecNumber>
    </recommendedName>
    <alternativeName>
        <fullName evidence="8">N6-L-threonylcarbamoyladenine synthase</fullName>
        <shortName evidence="8">t(6)A synthase</shortName>
    </alternativeName>
    <alternativeName>
        <fullName evidence="8">t(6)A37 threonylcarbamoyladenosine biosynthesis protein TsaD</fullName>
    </alternativeName>
    <alternativeName>
        <fullName evidence="8">tRNA threonylcarbamoyladenosine biosynthesis protein TsaD</fullName>
    </alternativeName>
</protein>
<comment type="caution">
    <text evidence="10">The sequence shown here is derived from an EMBL/GenBank/DDBJ whole genome shotgun (WGS) entry which is preliminary data.</text>
</comment>
<dbReference type="Proteomes" id="UP000293874">
    <property type="component" value="Unassembled WGS sequence"/>
</dbReference>
<dbReference type="InterPro" id="IPR022450">
    <property type="entry name" value="TsaD"/>
</dbReference>
<organism evidence="10 11">
    <name type="scientific">Pseudobacter ginsenosidimutans</name>
    <dbReference type="NCBI Taxonomy" id="661488"/>
    <lineage>
        <taxon>Bacteria</taxon>
        <taxon>Pseudomonadati</taxon>
        <taxon>Bacteroidota</taxon>
        <taxon>Chitinophagia</taxon>
        <taxon>Chitinophagales</taxon>
        <taxon>Chitinophagaceae</taxon>
        <taxon>Pseudobacter</taxon>
    </lineage>
</organism>
<keyword evidence="3 8" id="KW-0819">tRNA processing</keyword>
<evidence type="ECO:0000256" key="2">
    <source>
        <dbReference type="ARBA" id="ARBA00022679"/>
    </source>
</evidence>
<feature type="binding site" evidence="8">
    <location>
        <position position="180"/>
    </location>
    <ligand>
        <name>substrate</name>
    </ligand>
</feature>
<dbReference type="CDD" id="cd24133">
    <property type="entry name" value="ASKHA_NBD_TsaD_bac"/>
    <property type="match status" value="1"/>
</dbReference>
<evidence type="ECO:0000313" key="10">
    <source>
        <dbReference type="EMBL" id="RZS75270.1"/>
    </source>
</evidence>
<dbReference type="SUPFAM" id="SSF53067">
    <property type="entry name" value="Actin-like ATPase domain"/>
    <property type="match status" value="1"/>
</dbReference>
<dbReference type="InterPro" id="IPR017860">
    <property type="entry name" value="Peptidase_M22_CS"/>
</dbReference>
<dbReference type="Pfam" id="PF00814">
    <property type="entry name" value="TsaD"/>
    <property type="match status" value="1"/>
</dbReference>
<dbReference type="PANTHER" id="PTHR11735:SF6">
    <property type="entry name" value="TRNA N6-ADENOSINE THREONYLCARBAMOYLTRANSFERASE, MITOCHONDRIAL"/>
    <property type="match status" value="1"/>
</dbReference>
<keyword evidence="2 8" id="KW-0808">Transferase</keyword>
<keyword evidence="5 8" id="KW-0408">Iron</keyword>
<feature type="binding site" evidence="8">
    <location>
        <position position="275"/>
    </location>
    <ligand>
        <name>substrate</name>
    </ligand>
</feature>
<dbReference type="OrthoDB" id="9806197at2"/>
<dbReference type="NCBIfam" id="TIGR00329">
    <property type="entry name" value="gcp_kae1"/>
    <property type="match status" value="1"/>
</dbReference>
<comment type="subcellular location">
    <subcellularLocation>
        <location evidence="8">Cytoplasm</location>
    </subcellularLocation>
</comment>
<accession>A0A4Q7N0Y9</accession>
<dbReference type="RefSeq" id="WP_130539653.1">
    <property type="nucleotide sequence ID" value="NZ_CP042431.1"/>
</dbReference>
<reference evidence="10 11" key="1">
    <citation type="submission" date="2019-02" db="EMBL/GenBank/DDBJ databases">
        <title>Genomic Encyclopedia of Type Strains, Phase IV (KMG-IV): sequencing the most valuable type-strain genomes for metagenomic binning, comparative biology and taxonomic classification.</title>
        <authorList>
            <person name="Goeker M."/>
        </authorList>
    </citation>
    <scope>NUCLEOTIDE SEQUENCE [LARGE SCALE GENOMIC DNA]</scope>
    <source>
        <strain evidence="10 11">DSM 18116</strain>
    </source>
</reference>
<dbReference type="PROSITE" id="PS01016">
    <property type="entry name" value="GLYCOPROTEASE"/>
    <property type="match status" value="1"/>
</dbReference>
<evidence type="ECO:0000256" key="1">
    <source>
        <dbReference type="ARBA" id="ARBA00022490"/>
    </source>
</evidence>
<dbReference type="EMBL" id="SGXA01000001">
    <property type="protein sequence ID" value="RZS75270.1"/>
    <property type="molecule type" value="Genomic_DNA"/>
</dbReference>
<dbReference type="PRINTS" id="PR00789">
    <property type="entry name" value="OSIALOPTASE"/>
</dbReference>
<evidence type="ECO:0000256" key="4">
    <source>
        <dbReference type="ARBA" id="ARBA00022723"/>
    </source>
</evidence>
<comment type="similarity">
    <text evidence="8">Belongs to the KAE1 / TsaD family.</text>
</comment>
<dbReference type="GO" id="GO:0002949">
    <property type="term" value="P:tRNA threonylcarbamoyladenosine modification"/>
    <property type="evidence" value="ECO:0007669"/>
    <property type="project" value="UniProtKB-UniRule"/>
</dbReference>
<dbReference type="GO" id="GO:0005737">
    <property type="term" value="C:cytoplasm"/>
    <property type="evidence" value="ECO:0007669"/>
    <property type="project" value="UniProtKB-SubCell"/>
</dbReference>
<dbReference type="InterPro" id="IPR000905">
    <property type="entry name" value="Gcp-like_dom"/>
</dbReference>
<keyword evidence="4 8" id="KW-0479">Metal-binding</keyword>
<feature type="binding site" evidence="8">
    <location>
        <position position="111"/>
    </location>
    <ligand>
        <name>Fe cation</name>
        <dbReference type="ChEBI" id="CHEBI:24875"/>
    </ligand>
</feature>
<evidence type="ECO:0000256" key="3">
    <source>
        <dbReference type="ARBA" id="ARBA00022694"/>
    </source>
</evidence>
<feature type="binding site" evidence="8">
    <location>
        <position position="115"/>
    </location>
    <ligand>
        <name>Fe cation</name>
        <dbReference type="ChEBI" id="CHEBI:24875"/>
    </ligand>
</feature>
<feature type="domain" description="Gcp-like" evidence="9">
    <location>
        <begin position="24"/>
        <end position="309"/>
    </location>
</feature>
<proteinExistence type="inferred from homology"/>
<dbReference type="AlphaFoldDB" id="A0A4Q7N0Y9"/>
<keyword evidence="1 8" id="KW-0963">Cytoplasm</keyword>
<feature type="binding site" evidence="8">
    <location>
        <position position="303"/>
    </location>
    <ligand>
        <name>Fe cation</name>
        <dbReference type="ChEBI" id="CHEBI:24875"/>
    </ligand>
</feature>
<evidence type="ECO:0000256" key="8">
    <source>
        <dbReference type="HAMAP-Rule" id="MF_01445"/>
    </source>
</evidence>
<keyword evidence="6 8" id="KW-0012">Acyltransferase</keyword>
<dbReference type="InterPro" id="IPR043129">
    <property type="entry name" value="ATPase_NBD"/>
</dbReference>
<evidence type="ECO:0000313" key="11">
    <source>
        <dbReference type="Proteomes" id="UP000293874"/>
    </source>
</evidence>